<dbReference type="InterPro" id="IPR016164">
    <property type="entry name" value="FAD-linked_Oxase-like_C"/>
</dbReference>
<sequence length="989" mass="105415">MSRPSATPGADLARELATTLRGDVRFGAAERTVYSHDASNYRHLPLGVVKPADLDDVRTALALCRRYRVPVVPRGAGTSIGGQAVGPGAVVLDFRRHLGAVLDVDPQRRTARVEPGVVLDDLQRAARPYGLRFGPDPSTHSRCTLGGMIGNDACGSHSLAWGRTADNVESLDLLLADGTELTVGGPLEPAERAALRELPGRAGALHRELQDFTDRNLATIRRGMPDLPRRTSGYPLDALLPERGHQLARALTGTEGTCALLLGATVRLVPEPAARVLVVAGYPDETAAADAVPALLPLRPLTAEGMAADLIAALLAAGPRPPALDRLPDGACWLFLETGGDTAAEALDAARGLADAVRRERSATVAVVTDPGEQRQLWAVREAGAGIVTRLPAGAGDAGAGSGGGPAAGLAGAGGPAGAGGAEAWPGWEDSAVPPERLGDYLRDLRALLRRHSLRGVPYGHFGEGCIHLRIDFPLAEPQGVLVFREFMEQAADLAVSYGGSLSGEHGDGQARAELLPRMYPPDIIDLFAGFKRIWDPENLLNPGALVDPRPLDADLRQAGPVRELPLALPYEQDGGSLARAVRRCVGVAACVDTATGVMCPSYMATGEERHSTRGRARLLAEMLRGEAVPDGWRSPEVREALDLCLGCKGCASDCPVHVDMATYRTEFLYQHYRRRPRPVAHYSMGWLPLWLRAVALAPAAANLIARSPAAGPLKRLGGIDPRRVVPVFPPETFTRWFRRRAAGPAPADARPVLLWPDTFSDHLQPSVLRSAVEVLEHLGFDVRLPSGPVCCGLTWYSTGQLGTARRVVRRSLRALADAGLPPDTPVVGLDPSCTATLREDVPRLLGAAARPLAERTRTFAEFLDEYAPGAPLPRLSADAVTQTHCHQHAVLGTAADRRVEARIGLQNRVLDSGCCGLAGSFGFEQGHFEVSEAIAERVLLPEVRAASPDTVILADGFSCRTQISQLAEGRRALHLAELIARALREQRT</sequence>
<dbReference type="InterPro" id="IPR016166">
    <property type="entry name" value="FAD-bd_PCMH"/>
</dbReference>
<evidence type="ECO:0000256" key="4">
    <source>
        <dbReference type="ARBA" id="ARBA00022827"/>
    </source>
</evidence>
<comment type="cofactor">
    <cofactor evidence="1">
        <name>FAD</name>
        <dbReference type="ChEBI" id="CHEBI:57692"/>
    </cofactor>
</comment>
<dbReference type="Gene3D" id="3.30.70.2740">
    <property type="match status" value="1"/>
</dbReference>
<evidence type="ECO:0000256" key="6">
    <source>
        <dbReference type="ARBA" id="ARBA00023004"/>
    </source>
</evidence>
<keyword evidence="4" id="KW-0274">FAD</keyword>
<keyword evidence="2" id="KW-0285">Flavoprotein</keyword>
<dbReference type="Pfam" id="PF01565">
    <property type="entry name" value="FAD_binding_4"/>
    <property type="match status" value="1"/>
</dbReference>
<evidence type="ECO:0000256" key="7">
    <source>
        <dbReference type="ARBA" id="ARBA00023014"/>
    </source>
</evidence>
<dbReference type="PANTHER" id="PTHR11748">
    <property type="entry name" value="D-LACTATE DEHYDROGENASE"/>
    <property type="match status" value="1"/>
</dbReference>
<dbReference type="PROSITE" id="PS51379">
    <property type="entry name" value="4FE4S_FER_2"/>
    <property type="match status" value="1"/>
</dbReference>
<evidence type="ECO:0000256" key="1">
    <source>
        <dbReference type="ARBA" id="ARBA00001974"/>
    </source>
</evidence>
<keyword evidence="12" id="KW-1185">Reference proteome</keyword>
<dbReference type="SUPFAM" id="SSF46548">
    <property type="entry name" value="alpha-helical ferredoxin"/>
    <property type="match status" value="1"/>
</dbReference>
<evidence type="ECO:0000256" key="8">
    <source>
        <dbReference type="SAM" id="MobiDB-lite"/>
    </source>
</evidence>
<dbReference type="PROSITE" id="PS00198">
    <property type="entry name" value="4FE4S_FER_1"/>
    <property type="match status" value="1"/>
</dbReference>
<dbReference type="InterPro" id="IPR017896">
    <property type="entry name" value="4Fe4S_Fe-S-bd"/>
</dbReference>
<gene>
    <name evidence="11" type="ORF">ACFP0N_05420</name>
</gene>
<evidence type="ECO:0000259" key="9">
    <source>
        <dbReference type="PROSITE" id="PS51379"/>
    </source>
</evidence>
<organism evidence="11 12">
    <name type="scientific">Kitasatospora aburaviensis</name>
    <dbReference type="NCBI Taxonomy" id="67265"/>
    <lineage>
        <taxon>Bacteria</taxon>
        <taxon>Bacillati</taxon>
        <taxon>Actinomycetota</taxon>
        <taxon>Actinomycetes</taxon>
        <taxon>Kitasatosporales</taxon>
        <taxon>Streptomycetaceae</taxon>
        <taxon>Kitasatospora</taxon>
    </lineage>
</organism>
<evidence type="ECO:0000259" key="10">
    <source>
        <dbReference type="PROSITE" id="PS51387"/>
    </source>
</evidence>
<dbReference type="InterPro" id="IPR017900">
    <property type="entry name" value="4Fe4S_Fe_S_CS"/>
</dbReference>
<keyword evidence="5" id="KW-0560">Oxidoreductase</keyword>
<dbReference type="InterPro" id="IPR004017">
    <property type="entry name" value="Cys_rich_dom"/>
</dbReference>
<dbReference type="Pfam" id="PF02754">
    <property type="entry name" value="CCG"/>
    <property type="match status" value="1"/>
</dbReference>
<evidence type="ECO:0000313" key="12">
    <source>
        <dbReference type="Proteomes" id="UP001596067"/>
    </source>
</evidence>
<accession>A0ABW1ES26</accession>
<dbReference type="Pfam" id="PF02913">
    <property type="entry name" value="FAD-oxidase_C"/>
    <property type="match status" value="2"/>
</dbReference>
<feature type="domain" description="4Fe-4S ferredoxin-type" evidence="9">
    <location>
        <begin position="634"/>
        <end position="667"/>
    </location>
</feature>
<name>A0ABW1ES26_9ACTN</name>
<feature type="region of interest" description="Disordered" evidence="8">
    <location>
        <begin position="411"/>
        <end position="430"/>
    </location>
</feature>
<dbReference type="RefSeq" id="WP_313762667.1">
    <property type="nucleotide sequence ID" value="NZ_BAAAVH010000110.1"/>
</dbReference>
<comment type="caution">
    <text evidence="11">The sequence shown here is derived from an EMBL/GenBank/DDBJ whole genome shotgun (WGS) entry which is preliminary data.</text>
</comment>
<dbReference type="InterPro" id="IPR016169">
    <property type="entry name" value="FAD-bd_PCMH_sub2"/>
</dbReference>
<dbReference type="InterPro" id="IPR004113">
    <property type="entry name" value="FAD-bd_oxidored_4_C"/>
</dbReference>
<feature type="compositionally biased region" description="Gly residues" evidence="8">
    <location>
        <begin position="411"/>
        <end position="421"/>
    </location>
</feature>
<keyword evidence="6" id="KW-0408">Iron</keyword>
<dbReference type="PANTHER" id="PTHR11748:SF119">
    <property type="entry name" value="D-2-HYDROXYGLUTARATE DEHYDROGENASE"/>
    <property type="match status" value="1"/>
</dbReference>
<dbReference type="SUPFAM" id="SSF55103">
    <property type="entry name" value="FAD-linked oxidases, C-terminal domain"/>
    <property type="match status" value="1"/>
</dbReference>
<dbReference type="Gene3D" id="3.30.43.10">
    <property type="entry name" value="Uridine Diphospho-n-acetylenolpyruvylglucosamine Reductase, domain 2"/>
    <property type="match status" value="1"/>
</dbReference>
<proteinExistence type="predicted"/>
<dbReference type="InterPro" id="IPR036318">
    <property type="entry name" value="FAD-bd_PCMH-like_sf"/>
</dbReference>
<evidence type="ECO:0000313" key="11">
    <source>
        <dbReference type="EMBL" id="MFC5884427.1"/>
    </source>
</evidence>
<dbReference type="InterPro" id="IPR016171">
    <property type="entry name" value="Vanillyl_alc_oxidase_C-sub2"/>
</dbReference>
<dbReference type="SUPFAM" id="SSF56176">
    <property type="entry name" value="FAD-binding/transporter-associated domain-like"/>
    <property type="match status" value="1"/>
</dbReference>
<dbReference type="PROSITE" id="PS51387">
    <property type="entry name" value="FAD_PCMH"/>
    <property type="match status" value="1"/>
</dbReference>
<dbReference type="EMBL" id="JBHSOD010000004">
    <property type="protein sequence ID" value="MFC5884427.1"/>
    <property type="molecule type" value="Genomic_DNA"/>
</dbReference>
<protein>
    <submittedName>
        <fullName evidence="11">FAD-binding and (Fe-S)-binding domain-containing protein</fullName>
    </submittedName>
</protein>
<dbReference type="Gene3D" id="1.10.45.10">
    <property type="entry name" value="Vanillyl-alcohol Oxidase, Chain A, domain 4"/>
    <property type="match status" value="1"/>
</dbReference>
<evidence type="ECO:0000256" key="3">
    <source>
        <dbReference type="ARBA" id="ARBA00022723"/>
    </source>
</evidence>
<dbReference type="Gene3D" id="3.30.465.10">
    <property type="match status" value="1"/>
</dbReference>
<evidence type="ECO:0000256" key="5">
    <source>
        <dbReference type="ARBA" id="ARBA00023002"/>
    </source>
</evidence>
<dbReference type="InterPro" id="IPR006094">
    <property type="entry name" value="Oxid_FAD_bind_N"/>
</dbReference>
<keyword evidence="3" id="KW-0479">Metal-binding</keyword>
<keyword evidence="7" id="KW-0411">Iron-sulfur</keyword>
<feature type="domain" description="FAD-binding PCMH-type" evidence="10">
    <location>
        <begin position="41"/>
        <end position="271"/>
    </location>
</feature>
<evidence type="ECO:0000256" key="2">
    <source>
        <dbReference type="ARBA" id="ARBA00022630"/>
    </source>
</evidence>
<dbReference type="Pfam" id="PF13183">
    <property type="entry name" value="Fer4_8"/>
    <property type="match status" value="1"/>
</dbReference>
<dbReference type="Proteomes" id="UP001596067">
    <property type="component" value="Unassembled WGS sequence"/>
</dbReference>
<dbReference type="InterPro" id="IPR016167">
    <property type="entry name" value="FAD-bd_PCMH_sub1"/>
</dbReference>
<reference evidence="12" key="1">
    <citation type="journal article" date="2019" name="Int. J. Syst. Evol. Microbiol.">
        <title>The Global Catalogue of Microorganisms (GCM) 10K type strain sequencing project: providing services to taxonomists for standard genome sequencing and annotation.</title>
        <authorList>
            <consortium name="The Broad Institute Genomics Platform"/>
            <consortium name="The Broad Institute Genome Sequencing Center for Infectious Disease"/>
            <person name="Wu L."/>
            <person name="Ma J."/>
        </authorList>
    </citation>
    <scope>NUCLEOTIDE SEQUENCE [LARGE SCALE GENOMIC DNA]</scope>
    <source>
        <strain evidence="12">CGMCC 4.1469</strain>
    </source>
</reference>